<keyword evidence="2 7" id="KW-0812">Transmembrane</keyword>
<name>A0A9N7NI22_STRHE</name>
<accession>A0A9N7NI22</accession>
<keyword evidence="3" id="KW-0732">Signal</keyword>
<sequence length="166" mass="18608">MGLDIEDNKLSEKVPEWIGNNLLNLAILRLRNNKFYGDIPSSFCQMSKIQIMDLAKNRNNLSGRIPKGPQLQTLNGSSDYEENPGLYEAPLAQQCEVNRTSPKGKNGGEHGDDGNAVDKLYLYEFVVGGFATGLWGYFGVLIFKKSWRQTPFGWTDALLKKMMGRS</sequence>
<dbReference type="Gene3D" id="3.80.10.10">
    <property type="entry name" value="Ribonuclease Inhibitor"/>
    <property type="match status" value="1"/>
</dbReference>
<keyword evidence="4 7" id="KW-1133">Transmembrane helix</keyword>
<evidence type="ECO:0000256" key="4">
    <source>
        <dbReference type="ARBA" id="ARBA00022989"/>
    </source>
</evidence>
<keyword evidence="5 7" id="KW-0472">Membrane</keyword>
<dbReference type="PANTHER" id="PTHR48063:SF112">
    <property type="entry name" value="RECEPTOR LIKE PROTEIN 30-LIKE"/>
    <property type="match status" value="1"/>
</dbReference>
<dbReference type="OrthoDB" id="8731593at2759"/>
<evidence type="ECO:0000256" key="3">
    <source>
        <dbReference type="ARBA" id="ARBA00022729"/>
    </source>
</evidence>
<gene>
    <name evidence="8" type="ORF">SHERM_02855</name>
</gene>
<proteinExistence type="predicted"/>
<keyword evidence="8" id="KW-0675">Receptor</keyword>
<organism evidence="8 9">
    <name type="scientific">Striga hermonthica</name>
    <name type="common">Purple witchweed</name>
    <name type="synonym">Buchnera hermonthica</name>
    <dbReference type="NCBI Taxonomy" id="68872"/>
    <lineage>
        <taxon>Eukaryota</taxon>
        <taxon>Viridiplantae</taxon>
        <taxon>Streptophyta</taxon>
        <taxon>Embryophyta</taxon>
        <taxon>Tracheophyta</taxon>
        <taxon>Spermatophyta</taxon>
        <taxon>Magnoliopsida</taxon>
        <taxon>eudicotyledons</taxon>
        <taxon>Gunneridae</taxon>
        <taxon>Pentapetalae</taxon>
        <taxon>asterids</taxon>
        <taxon>lamiids</taxon>
        <taxon>Lamiales</taxon>
        <taxon>Orobanchaceae</taxon>
        <taxon>Buchnereae</taxon>
        <taxon>Striga</taxon>
    </lineage>
</organism>
<comment type="subcellular location">
    <subcellularLocation>
        <location evidence="1">Membrane</location>
        <topology evidence="1">Single-pass type I membrane protein</topology>
    </subcellularLocation>
</comment>
<dbReference type="Pfam" id="PF00560">
    <property type="entry name" value="LRR_1"/>
    <property type="match status" value="2"/>
</dbReference>
<dbReference type="InterPro" id="IPR032675">
    <property type="entry name" value="LRR_dom_sf"/>
</dbReference>
<evidence type="ECO:0000313" key="9">
    <source>
        <dbReference type="Proteomes" id="UP001153555"/>
    </source>
</evidence>
<feature type="transmembrane region" description="Helical" evidence="7">
    <location>
        <begin position="120"/>
        <end position="143"/>
    </location>
</feature>
<keyword evidence="6" id="KW-0325">Glycoprotein</keyword>
<evidence type="ECO:0000256" key="7">
    <source>
        <dbReference type="SAM" id="Phobius"/>
    </source>
</evidence>
<evidence type="ECO:0000256" key="1">
    <source>
        <dbReference type="ARBA" id="ARBA00004479"/>
    </source>
</evidence>
<protein>
    <submittedName>
        <fullName evidence="8">Receptor like protein 21</fullName>
    </submittedName>
</protein>
<dbReference type="InterPro" id="IPR001611">
    <property type="entry name" value="Leu-rich_rpt"/>
</dbReference>
<keyword evidence="9" id="KW-1185">Reference proteome</keyword>
<dbReference type="EMBL" id="CACSLK010028168">
    <property type="protein sequence ID" value="CAA0835130.1"/>
    <property type="molecule type" value="Genomic_DNA"/>
</dbReference>
<dbReference type="SUPFAM" id="SSF52058">
    <property type="entry name" value="L domain-like"/>
    <property type="match status" value="1"/>
</dbReference>
<dbReference type="GO" id="GO:0016020">
    <property type="term" value="C:membrane"/>
    <property type="evidence" value="ECO:0007669"/>
    <property type="project" value="UniProtKB-SubCell"/>
</dbReference>
<dbReference type="InterPro" id="IPR046956">
    <property type="entry name" value="RLP23-like"/>
</dbReference>
<dbReference type="AlphaFoldDB" id="A0A9N7NI22"/>
<evidence type="ECO:0000256" key="5">
    <source>
        <dbReference type="ARBA" id="ARBA00023136"/>
    </source>
</evidence>
<reference evidence="8" key="1">
    <citation type="submission" date="2019-12" db="EMBL/GenBank/DDBJ databases">
        <authorList>
            <person name="Scholes J."/>
        </authorList>
    </citation>
    <scope>NUCLEOTIDE SEQUENCE</scope>
</reference>
<comment type="caution">
    <text evidence="8">The sequence shown here is derived from an EMBL/GenBank/DDBJ whole genome shotgun (WGS) entry which is preliminary data.</text>
</comment>
<evidence type="ECO:0000256" key="2">
    <source>
        <dbReference type="ARBA" id="ARBA00022692"/>
    </source>
</evidence>
<evidence type="ECO:0000313" key="8">
    <source>
        <dbReference type="EMBL" id="CAA0835130.1"/>
    </source>
</evidence>
<dbReference type="Proteomes" id="UP001153555">
    <property type="component" value="Unassembled WGS sequence"/>
</dbReference>
<evidence type="ECO:0000256" key="6">
    <source>
        <dbReference type="ARBA" id="ARBA00023180"/>
    </source>
</evidence>
<dbReference type="PANTHER" id="PTHR48063">
    <property type="entry name" value="LRR RECEPTOR-LIKE KINASE"/>
    <property type="match status" value="1"/>
</dbReference>